<proteinExistence type="predicted"/>
<keyword evidence="2" id="KW-0812">Transmembrane</keyword>
<keyword evidence="2" id="KW-1133">Transmembrane helix</keyword>
<gene>
    <name evidence="3" type="ORF">KS4_29390</name>
</gene>
<feature type="region of interest" description="Disordered" evidence="1">
    <location>
        <begin position="62"/>
        <end position="113"/>
    </location>
</feature>
<feature type="compositionally biased region" description="Gly residues" evidence="1">
    <location>
        <begin position="97"/>
        <end position="111"/>
    </location>
</feature>
<dbReference type="Gene3D" id="2.60.40.10">
    <property type="entry name" value="Immunoglobulins"/>
    <property type="match status" value="1"/>
</dbReference>
<dbReference type="RefSeq" id="WP_145079309.1">
    <property type="nucleotide sequence ID" value="NZ_CP036425.1"/>
</dbReference>
<name>A0A517YXD2_9BACT</name>
<dbReference type="OrthoDB" id="284830at2"/>
<evidence type="ECO:0000256" key="1">
    <source>
        <dbReference type="SAM" id="MobiDB-lite"/>
    </source>
</evidence>
<dbReference type="EMBL" id="CP036425">
    <property type="protein sequence ID" value="QDU34863.1"/>
    <property type="molecule type" value="Genomic_DNA"/>
</dbReference>
<accession>A0A517YXD2</accession>
<feature type="compositionally biased region" description="Gly residues" evidence="1">
    <location>
        <begin position="72"/>
        <end position="87"/>
    </location>
</feature>
<evidence type="ECO:0000256" key="2">
    <source>
        <dbReference type="SAM" id="Phobius"/>
    </source>
</evidence>
<keyword evidence="4" id="KW-1185">Reference proteome</keyword>
<sequence length="1299" mass="142836">MKIKVQCEHCLTIFDLPAVLQGQTVKCRSCGEALKAEPMKADDSSGAAGIGNGALLGGDLFSPNANQDNQGQIGGEASGLMPGGMAGGQPSQDQGQGQEGFPGAGGTGSSGIGARRGLKAEDLGVQGAGQTHDEMQSRMERLYGMYAGEELQKGKKGKFTLGLGVALAVICIGVVGGGYLVWQTLGDSSDVGGTVADGPKDAQPIDIIGKTISDEDEKWEVAEDAMLSELSVAGGEVFAKWQDRGRQYGFEMRVTPSKSDREAFKGNIRGVLYRSLTKDGDYVQVDKRPVGKMNHVTGELVFEMKDNSFMDEEKVGNFVYYRLVVLDREGKRVIDSPVGEFPVVRMPLVKAGRVKWNPMAEGVESGEMTVKVYLDMPGWDHVLIHRVASREGISEMLPDTKLGAPMRVMMSCVMPVGADITDTGLVNWQVASNEELIRRVDGESDLSPVGLLPVYGDGDDVVDMVPNVREFENLTVEQRRDMRGNLLSRGIMFKPKVSGDLHEVSIAYAGQPTDMTVVPYEDEVKLSWDGASVAATASAYADPMGYAVYRVSGRGERKLLDVLNINVSEYRDTQVEVNGRYRYEVVVVPIGSPNDDGLVKSNAWVADVGELPVLVAYRPRVESDWVKAEQGLAALNIVLGQSELVYSGSSMETINGLDAISEVLRKEGNVQILDRTRVGLFYDAMSRNGVKERDEWQGLPAHLEFVFVDESRVDGTRVALWVKDFMSGGKRKLYEAKVGELSLTELALAVKKYVSPLKRSGAFSGVADAKGRPVHALVGPIVMADQMRKYYGADRLAAELEGKLFEVLDGVNVSNLRESTGLPGQGTLMLTGRVWLDDAGEAGITMRGIDVSTGEVIGEKRINVIDEGAMNVLGEWVRGLQVSKQTRDREDSVLIGKEKMMGRLHQVWAQMGGVQIPMGLDGEVYVGEFIGLGAERPAALSCQQALGVRDENDPLLRVKPFVGGECSLLLDDWVAKYASYVEADFKGFQMGYQTLIDRLKSDEDLGRVYVRGQLIEIDSRMKLRGSPRQSERDIVLTTVLPGYQGEGSGLDYFTQLSKDFEAAPYAAGEAWGRVDEQISLEFLKGVVHGVDRGRFGTLPRKIKRPPSFAKYVAARKLFGMGHREAVEYVKNVARICTFVQRNLGRAGAVAADHVPVQNAILILMYEKDPETIKRMNQRSFRKTHFPSGEATADMMRMFIDADEQAWEWVDDGFMEGVDWQLFKWRSVMEMRMITDEKPDLFTEAHYVQMRDWLGAPIQHGIKHRMRYPETVGEPSIEFGVEAVEKEKEEVSSSPFDFLN</sequence>
<protein>
    <submittedName>
        <fullName evidence="3">Uncharacterized protein</fullName>
    </submittedName>
</protein>
<evidence type="ECO:0000313" key="3">
    <source>
        <dbReference type="EMBL" id="QDU34863.1"/>
    </source>
</evidence>
<dbReference type="Proteomes" id="UP000317369">
    <property type="component" value="Chromosome"/>
</dbReference>
<evidence type="ECO:0000313" key="4">
    <source>
        <dbReference type="Proteomes" id="UP000317369"/>
    </source>
</evidence>
<keyword evidence="2" id="KW-0472">Membrane</keyword>
<dbReference type="InterPro" id="IPR013783">
    <property type="entry name" value="Ig-like_fold"/>
</dbReference>
<feature type="transmembrane region" description="Helical" evidence="2">
    <location>
        <begin position="159"/>
        <end position="182"/>
    </location>
</feature>
<dbReference type="KEGG" id="pcor:KS4_29390"/>
<organism evidence="3 4">
    <name type="scientific">Poriferisphaera corsica</name>
    <dbReference type="NCBI Taxonomy" id="2528020"/>
    <lineage>
        <taxon>Bacteria</taxon>
        <taxon>Pseudomonadati</taxon>
        <taxon>Planctomycetota</taxon>
        <taxon>Phycisphaerae</taxon>
        <taxon>Phycisphaerales</taxon>
        <taxon>Phycisphaeraceae</taxon>
        <taxon>Poriferisphaera</taxon>
    </lineage>
</organism>
<reference evidence="3 4" key="1">
    <citation type="submission" date="2019-02" db="EMBL/GenBank/DDBJ databases">
        <title>Deep-cultivation of Planctomycetes and their phenomic and genomic characterization uncovers novel biology.</title>
        <authorList>
            <person name="Wiegand S."/>
            <person name="Jogler M."/>
            <person name="Boedeker C."/>
            <person name="Pinto D."/>
            <person name="Vollmers J."/>
            <person name="Rivas-Marin E."/>
            <person name="Kohn T."/>
            <person name="Peeters S.H."/>
            <person name="Heuer A."/>
            <person name="Rast P."/>
            <person name="Oberbeckmann S."/>
            <person name="Bunk B."/>
            <person name="Jeske O."/>
            <person name="Meyerdierks A."/>
            <person name="Storesund J.E."/>
            <person name="Kallscheuer N."/>
            <person name="Luecker S."/>
            <person name="Lage O.M."/>
            <person name="Pohl T."/>
            <person name="Merkel B.J."/>
            <person name="Hornburger P."/>
            <person name="Mueller R.-W."/>
            <person name="Bruemmer F."/>
            <person name="Labrenz M."/>
            <person name="Spormann A.M."/>
            <person name="Op den Camp H."/>
            <person name="Overmann J."/>
            <person name="Amann R."/>
            <person name="Jetten M.S.M."/>
            <person name="Mascher T."/>
            <person name="Medema M.H."/>
            <person name="Devos D.P."/>
            <person name="Kaster A.-K."/>
            <person name="Ovreas L."/>
            <person name="Rohde M."/>
            <person name="Galperin M.Y."/>
            <person name="Jogler C."/>
        </authorList>
    </citation>
    <scope>NUCLEOTIDE SEQUENCE [LARGE SCALE GENOMIC DNA]</scope>
    <source>
        <strain evidence="3 4">KS4</strain>
    </source>
</reference>